<organism evidence="2">
    <name type="scientific">Mytilinidion resinicola</name>
    <dbReference type="NCBI Taxonomy" id="574789"/>
    <lineage>
        <taxon>Eukaryota</taxon>
        <taxon>Fungi</taxon>
        <taxon>Dikarya</taxon>
        <taxon>Ascomycota</taxon>
        <taxon>Pezizomycotina</taxon>
        <taxon>Dothideomycetes</taxon>
        <taxon>Pleosporomycetidae</taxon>
        <taxon>Mytilinidiales</taxon>
        <taxon>Mytilinidiaceae</taxon>
        <taxon>Mytilinidion</taxon>
    </lineage>
</organism>
<keyword evidence="1" id="KW-1133">Transmembrane helix</keyword>
<dbReference type="RefSeq" id="XP_033581489.1">
    <property type="nucleotide sequence ID" value="XM_033713043.1"/>
</dbReference>
<proteinExistence type="predicted"/>
<reference evidence="4" key="3">
    <citation type="submission" date="2025-04" db="UniProtKB">
        <authorList>
            <consortium name="RefSeq"/>
        </authorList>
    </citation>
    <scope>IDENTIFICATION</scope>
    <source>
        <strain evidence="4">CBS 304.34</strain>
    </source>
</reference>
<reference evidence="4" key="2">
    <citation type="submission" date="2020-04" db="EMBL/GenBank/DDBJ databases">
        <authorList>
            <consortium name="NCBI Genome Project"/>
        </authorList>
    </citation>
    <scope>NUCLEOTIDE SEQUENCE</scope>
    <source>
        <strain evidence="4">CBS 304.34</strain>
    </source>
</reference>
<dbReference type="GeneID" id="54453936"/>
<feature type="transmembrane region" description="Helical" evidence="1">
    <location>
        <begin position="32"/>
        <end position="58"/>
    </location>
</feature>
<feature type="transmembrane region" description="Helical" evidence="1">
    <location>
        <begin position="70"/>
        <end position="89"/>
    </location>
</feature>
<evidence type="ECO:0000313" key="2">
    <source>
        <dbReference type="EMBL" id="KAF2814525.1"/>
    </source>
</evidence>
<name>A0A6A6Z2W3_9PEZI</name>
<gene>
    <name evidence="2 4" type="ORF">BDZ99DRAFT_179797</name>
</gene>
<dbReference type="EMBL" id="MU003694">
    <property type="protein sequence ID" value="KAF2814525.1"/>
    <property type="molecule type" value="Genomic_DNA"/>
</dbReference>
<protein>
    <submittedName>
        <fullName evidence="2 4">Uncharacterized protein</fullName>
    </submittedName>
</protein>
<keyword evidence="1" id="KW-0472">Membrane</keyword>
<dbReference type="AlphaFoldDB" id="A0A6A6Z2W3"/>
<keyword evidence="1" id="KW-0812">Transmembrane</keyword>
<reference evidence="2 4" key="1">
    <citation type="journal article" date="2020" name="Stud. Mycol.">
        <title>101 Dothideomycetes genomes: a test case for predicting lifestyles and emergence of pathogens.</title>
        <authorList>
            <person name="Haridas S."/>
            <person name="Albert R."/>
            <person name="Binder M."/>
            <person name="Bloem J."/>
            <person name="Labutti K."/>
            <person name="Salamov A."/>
            <person name="Andreopoulos B."/>
            <person name="Baker S."/>
            <person name="Barry K."/>
            <person name="Bills G."/>
            <person name="Bluhm B."/>
            <person name="Cannon C."/>
            <person name="Castanera R."/>
            <person name="Culley D."/>
            <person name="Daum C."/>
            <person name="Ezra D."/>
            <person name="Gonzalez J."/>
            <person name="Henrissat B."/>
            <person name="Kuo A."/>
            <person name="Liang C."/>
            <person name="Lipzen A."/>
            <person name="Lutzoni F."/>
            <person name="Magnuson J."/>
            <person name="Mondo S."/>
            <person name="Nolan M."/>
            <person name="Ohm R."/>
            <person name="Pangilinan J."/>
            <person name="Park H.-J."/>
            <person name="Ramirez L."/>
            <person name="Alfaro M."/>
            <person name="Sun H."/>
            <person name="Tritt A."/>
            <person name="Yoshinaga Y."/>
            <person name="Zwiers L.-H."/>
            <person name="Turgeon B."/>
            <person name="Goodwin S."/>
            <person name="Spatafora J."/>
            <person name="Crous P."/>
            <person name="Grigoriev I."/>
        </authorList>
    </citation>
    <scope>NUCLEOTIDE SEQUENCE</scope>
    <source>
        <strain evidence="2 4">CBS 304.34</strain>
    </source>
</reference>
<accession>A0A6A6Z2W3</accession>
<sequence length="113" mass="12610">MRKIVVHGAYAVEVVTECHHHSASAPVRAYSLNLIICLLNLFSSHSNSVSLLLTSIPLSKCSNHTPLPEMPMLLAIFSCYMSIALYLQLRILRFSKPVQVMSVRWSENTVGEP</sequence>
<evidence type="ECO:0000256" key="1">
    <source>
        <dbReference type="SAM" id="Phobius"/>
    </source>
</evidence>
<keyword evidence="3" id="KW-1185">Reference proteome</keyword>
<evidence type="ECO:0000313" key="4">
    <source>
        <dbReference type="RefSeq" id="XP_033581489.1"/>
    </source>
</evidence>
<evidence type="ECO:0000313" key="3">
    <source>
        <dbReference type="Proteomes" id="UP000504636"/>
    </source>
</evidence>
<dbReference type="Proteomes" id="UP000504636">
    <property type="component" value="Unplaced"/>
</dbReference>